<comment type="catalytic activity">
    <reaction evidence="10">
        <text>3 propionate 3-nitronate + 3 O2 + H2O = 3 3-oxopropanoate + 2 nitrate + nitrite + H2O2 + 3 H(+)</text>
        <dbReference type="Rhea" id="RHEA:57332"/>
        <dbReference type="ChEBI" id="CHEBI:15377"/>
        <dbReference type="ChEBI" id="CHEBI:15378"/>
        <dbReference type="ChEBI" id="CHEBI:15379"/>
        <dbReference type="ChEBI" id="CHEBI:16240"/>
        <dbReference type="ChEBI" id="CHEBI:16301"/>
        <dbReference type="ChEBI" id="CHEBI:17632"/>
        <dbReference type="ChEBI" id="CHEBI:33190"/>
        <dbReference type="ChEBI" id="CHEBI:136067"/>
    </reaction>
</comment>
<comment type="similarity">
    <text evidence="2">Belongs to the nitronate monooxygenase family. NMO class I subfamily.</text>
</comment>
<dbReference type="CDD" id="cd04730">
    <property type="entry name" value="NPD_like"/>
    <property type="match status" value="1"/>
</dbReference>
<dbReference type="Pfam" id="PF03060">
    <property type="entry name" value="NMO"/>
    <property type="match status" value="1"/>
</dbReference>
<dbReference type="PANTHER" id="PTHR42747:SF3">
    <property type="entry name" value="NITRONATE MONOOXYGENASE-RELATED"/>
    <property type="match status" value="1"/>
</dbReference>
<dbReference type="InterPro" id="IPR013785">
    <property type="entry name" value="Aldolase_TIM"/>
</dbReference>
<dbReference type="PANTHER" id="PTHR42747">
    <property type="entry name" value="NITRONATE MONOOXYGENASE-RELATED"/>
    <property type="match status" value="1"/>
</dbReference>
<evidence type="ECO:0000256" key="6">
    <source>
        <dbReference type="ARBA" id="ARBA00022741"/>
    </source>
</evidence>
<evidence type="ECO:0000256" key="7">
    <source>
        <dbReference type="ARBA" id="ARBA00023002"/>
    </source>
</evidence>
<dbReference type="GeneID" id="68842962"/>
<keyword evidence="7" id="KW-0560">Oxidoreductase</keyword>
<protein>
    <recommendedName>
        <fullName evidence="11">Nitronate monooxygenase</fullName>
    </recommendedName>
    <alternativeName>
        <fullName evidence="9">Propionate 3-nitronate monooxygenase</fullName>
    </alternativeName>
</protein>
<dbReference type="GO" id="GO:0009636">
    <property type="term" value="P:response to toxic substance"/>
    <property type="evidence" value="ECO:0007669"/>
    <property type="project" value="UniProtKB-KW"/>
</dbReference>
<sequence length="351" mass="36822">MSAAKWQQLQLKLPVIQAPMAGGATTPQLAAAVGEAGGLGFLAGALLSPAQIREEAGKIRALSDKPFGINLFVLGRPQPNPDELALALDLLKPWHAELGLDAPAAPDSFCQPFDEQLEAVLELKPAVASFAFGILDAEQMRALGDAGILVVGTATNLAEGLAWAALGADAVCAQGREAGGHRGTFIGEQGQSLRPMLSLTYELAQNLPLPVIAAGGIMHGRDIAAAMRHGAVACQLGTAFLRCPESGISPLWKQALATAKPGSTRLTRAFSGRYARGLDNRYMEEMAQWQDKLPAYPVTNALTGAMRAAAAKAGRSELMSLWAGEGVADARELPAGELIAQLQAEWQAAYR</sequence>
<evidence type="ECO:0000256" key="9">
    <source>
        <dbReference type="ARBA" id="ARBA00031155"/>
    </source>
</evidence>
<dbReference type="GO" id="GO:0018580">
    <property type="term" value="F:nitronate monooxygenase activity"/>
    <property type="evidence" value="ECO:0007669"/>
    <property type="project" value="InterPro"/>
</dbReference>
<keyword evidence="5" id="KW-0288">FMN</keyword>
<accession>A0A1D9LJX4</accession>
<evidence type="ECO:0000256" key="10">
    <source>
        <dbReference type="ARBA" id="ARBA00049401"/>
    </source>
</evidence>
<evidence type="ECO:0000313" key="13">
    <source>
        <dbReference type="Proteomes" id="UP000178776"/>
    </source>
</evidence>
<evidence type="ECO:0000256" key="1">
    <source>
        <dbReference type="ARBA" id="ARBA00001917"/>
    </source>
</evidence>
<reference evidence="12 13" key="1">
    <citation type="submission" date="2016-10" db="EMBL/GenBank/DDBJ databases">
        <title>Chromobacterium muskegensis sp. nov., an insecticidal bacterium isolated from Sphagnum bogs.</title>
        <authorList>
            <person name="Sparks M.E."/>
            <person name="Blackburn M.B."/>
            <person name="Gundersen-Rindal D.E."/>
            <person name="Mitchell A."/>
            <person name="Farrar R."/>
            <person name="Kuhar D."/>
        </authorList>
    </citation>
    <scope>NUCLEOTIDE SEQUENCE [LARGE SCALE GENOMIC DNA]</scope>
    <source>
        <strain evidence="12 13">21-1</strain>
    </source>
</reference>
<keyword evidence="4" id="KW-0285">Flavoprotein</keyword>
<gene>
    <name evidence="12" type="ORF">BKX93_17285</name>
</gene>
<comment type="cofactor">
    <cofactor evidence="1">
        <name>FMN</name>
        <dbReference type="ChEBI" id="CHEBI:58210"/>
    </cofactor>
</comment>
<dbReference type="AlphaFoldDB" id="A0A1D9LJX4"/>
<dbReference type="KEGG" id="cvc:BKX93_17285"/>
<dbReference type="FunFam" id="3.20.20.70:FF:000154">
    <property type="entry name" value="Probable nitronate monooxygenase"/>
    <property type="match status" value="1"/>
</dbReference>
<evidence type="ECO:0000256" key="3">
    <source>
        <dbReference type="ARBA" id="ARBA00022575"/>
    </source>
</evidence>
<dbReference type="STRING" id="1108595.BKX93_17285"/>
<organism evidence="12 13">
    <name type="scientific">Chromobacterium vaccinii</name>
    <dbReference type="NCBI Taxonomy" id="1108595"/>
    <lineage>
        <taxon>Bacteria</taxon>
        <taxon>Pseudomonadati</taxon>
        <taxon>Pseudomonadota</taxon>
        <taxon>Betaproteobacteria</taxon>
        <taxon>Neisseriales</taxon>
        <taxon>Chromobacteriaceae</taxon>
        <taxon>Chromobacterium</taxon>
    </lineage>
</organism>
<evidence type="ECO:0000256" key="5">
    <source>
        <dbReference type="ARBA" id="ARBA00022643"/>
    </source>
</evidence>
<dbReference type="EMBL" id="CP017707">
    <property type="protein sequence ID" value="AOZ51575.1"/>
    <property type="molecule type" value="Genomic_DNA"/>
</dbReference>
<dbReference type="SUPFAM" id="SSF51412">
    <property type="entry name" value="Inosine monophosphate dehydrogenase (IMPDH)"/>
    <property type="match status" value="1"/>
</dbReference>
<evidence type="ECO:0000313" key="12">
    <source>
        <dbReference type="EMBL" id="AOZ51575.1"/>
    </source>
</evidence>
<dbReference type="InterPro" id="IPR004136">
    <property type="entry name" value="NMO"/>
</dbReference>
<keyword evidence="6" id="KW-0547">Nucleotide-binding</keyword>
<dbReference type="GO" id="GO:0000166">
    <property type="term" value="F:nucleotide binding"/>
    <property type="evidence" value="ECO:0007669"/>
    <property type="project" value="UniProtKB-KW"/>
</dbReference>
<evidence type="ECO:0000256" key="11">
    <source>
        <dbReference type="ARBA" id="ARBA00067136"/>
    </source>
</evidence>
<dbReference type="RefSeq" id="WP_070980709.1">
    <property type="nucleotide sequence ID" value="NZ_CP017707.1"/>
</dbReference>
<keyword evidence="3" id="KW-0216">Detoxification</keyword>
<keyword evidence="8 12" id="KW-0503">Monooxygenase</keyword>
<evidence type="ECO:0000256" key="8">
    <source>
        <dbReference type="ARBA" id="ARBA00023033"/>
    </source>
</evidence>
<proteinExistence type="inferred from homology"/>
<name>A0A1D9LJX4_9NEIS</name>
<dbReference type="Gene3D" id="3.20.20.70">
    <property type="entry name" value="Aldolase class I"/>
    <property type="match status" value="1"/>
</dbReference>
<evidence type="ECO:0000256" key="2">
    <source>
        <dbReference type="ARBA" id="ARBA00009881"/>
    </source>
</evidence>
<evidence type="ECO:0000256" key="4">
    <source>
        <dbReference type="ARBA" id="ARBA00022630"/>
    </source>
</evidence>
<dbReference type="Proteomes" id="UP000178776">
    <property type="component" value="Chromosome"/>
</dbReference>